<accession>A0A9N9GYB7</accession>
<evidence type="ECO:0000256" key="1">
    <source>
        <dbReference type="SAM" id="MobiDB-lite"/>
    </source>
</evidence>
<dbReference type="OrthoDB" id="2384430at2759"/>
<proteinExistence type="predicted"/>
<dbReference type="EMBL" id="CAJVPJ010003124">
    <property type="protein sequence ID" value="CAG8635466.1"/>
    <property type="molecule type" value="Genomic_DNA"/>
</dbReference>
<dbReference type="Proteomes" id="UP000789572">
    <property type="component" value="Unassembled WGS sequence"/>
</dbReference>
<name>A0A9N9GYB7_9GLOM</name>
<evidence type="ECO:0000313" key="2">
    <source>
        <dbReference type="EMBL" id="CAG8635466.1"/>
    </source>
</evidence>
<dbReference type="InterPro" id="IPR011990">
    <property type="entry name" value="TPR-like_helical_dom_sf"/>
</dbReference>
<organism evidence="2 3">
    <name type="scientific">Paraglomus occultum</name>
    <dbReference type="NCBI Taxonomy" id="144539"/>
    <lineage>
        <taxon>Eukaryota</taxon>
        <taxon>Fungi</taxon>
        <taxon>Fungi incertae sedis</taxon>
        <taxon>Mucoromycota</taxon>
        <taxon>Glomeromycotina</taxon>
        <taxon>Glomeromycetes</taxon>
        <taxon>Paraglomerales</taxon>
        <taxon>Paraglomeraceae</taxon>
        <taxon>Paraglomus</taxon>
    </lineage>
</organism>
<keyword evidence="3" id="KW-1185">Reference proteome</keyword>
<dbReference type="Pfam" id="PF08238">
    <property type="entry name" value="Sel1"/>
    <property type="match status" value="1"/>
</dbReference>
<feature type="non-terminal residue" evidence="2">
    <location>
        <position position="1"/>
    </location>
</feature>
<dbReference type="AlphaFoldDB" id="A0A9N9GYB7"/>
<feature type="region of interest" description="Disordered" evidence="1">
    <location>
        <begin position="41"/>
        <end position="64"/>
    </location>
</feature>
<dbReference type="SUPFAM" id="SSF81901">
    <property type="entry name" value="HCP-like"/>
    <property type="match status" value="1"/>
</dbReference>
<protein>
    <submittedName>
        <fullName evidence="2">10124_t:CDS:1</fullName>
    </submittedName>
</protein>
<gene>
    <name evidence="2" type="ORF">POCULU_LOCUS9132</name>
</gene>
<dbReference type="InterPro" id="IPR006597">
    <property type="entry name" value="Sel1-like"/>
</dbReference>
<sequence length="64" mass="7560">SHTCFEFGKRVERNYRTAAEYYQKAAAQGHLMAQYTLASRQSMNNHQHERTRILLPHRPTRSLT</sequence>
<comment type="caution">
    <text evidence="2">The sequence shown here is derived from an EMBL/GenBank/DDBJ whole genome shotgun (WGS) entry which is preliminary data.</text>
</comment>
<evidence type="ECO:0000313" key="3">
    <source>
        <dbReference type="Proteomes" id="UP000789572"/>
    </source>
</evidence>
<reference evidence="2" key="1">
    <citation type="submission" date="2021-06" db="EMBL/GenBank/DDBJ databases">
        <authorList>
            <person name="Kallberg Y."/>
            <person name="Tangrot J."/>
            <person name="Rosling A."/>
        </authorList>
    </citation>
    <scope>NUCLEOTIDE SEQUENCE</scope>
    <source>
        <strain evidence="2">IA702</strain>
    </source>
</reference>
<dbReference type="Gene3D" id="1.25.40.10">
    <property type="entry name" value="Tetratricopeptide repeat domain"/>
    <property type="match status" value="1"/>
</dbReference>